<evidence type="ECO:0000313" key="3">
    <source>
        <dbReference type="Proteomes" id="UP000298324"/>
    </source>
</evidence>
<evidence type="ECO:0000313" key="2">
    <source>
        <dbReference type="EMBL" id="TEB06559.1"/>
    </source>
</evidence>
<keyword evidence="1" id="KW-1133">Transmembrane helix</keyword>
<protein>
    <submittedName>
        <fullName evidence="2">Uncharacterized protein</fullName>
    </submittedName>
</protein>
<sequence length="62" mass="6701">MRSGFWRGIIAGSIIGAAISMMAGSNRVSQKKGLLGYRTGRAGSRARRMFRGVSKTVNDLIK</sequence>
<proteinExistence type="predicted"/>
<dbReference type="RefSeq" id="WP_134220298.1">
    <property type="nucleotide sequence ID" value="NZ_QFGA01000001.1"/>
</dbReference>
<evidence type="ECO:0000256" key="1">
    <source>
        <dbReference type="SAM" id="Phobius"/>
    </source>
</evidence>
<gene>
    <name evidence="2" type="ORF">Psch_00091</name>
</gene>
<keyword evidence="3" id="KW-1185">Reference proteome</keyword>
<name>A0A4Y7RCS3_9FIRM</name>
<dbReference type="AlphaFoldDB" id="A0A4Y7RCS3"/>
<comment type="caution">
    <text evidence="2">The sequence shown here is derived from an EMBL/GenBank/DDBJ whole genome shotgun (WGS) entry which is preliminary data.</text>
</comment>
<feature type="transmembrane region" description="Helical" evidence="1">
    <location>
        <begin position="6"/>
        <end position="24"/>
    </location>
</feature>
<reference evidence="2 3" key="1">
    <citation type="journal article" date="2018" name="Environ. Microbiol.">
        <title>Novel energy conservation strategies and behaviour of Pelotomaculum schinkii driving syntrophic propionate catabolism.</title>
        <authorList>
            <person name="Hidalgo-Ahumada C.A.P."/>
            <person name="Nobu M.K."/>
            <person name="Narihiro T."/>
            <person name="Tamaki H."/>
            <person name="Liu W.T."/>
            <person name="Kamagata Y."/>
            <person name="Stams A.J.M."/>
            <person name="Imachi H."/>
            <person name="Sousa D.Z."/>
        </authorList>
    </citation>
    <scope>NUCLEOTIDE SEQUENCE [LARGE SCALE GENOMIC DNA]</scope>
    <source>
        <strain evidence="2 3">HH</strain>
    </source>
</reference>
<dbReference type="Proteomes" id="UP000298324">
    <property type="component" value="Unassembled WGS sequence"/>
</dbReference>
<keyword evidence="1" id="KW-0812">Transmembrane</keyword>
<accession>A0A4Y7RCS3</accession>
<keyword evidence="1" id="KW-0472">Membrane</keyword>
<organism evidence="2 3">
    <name type="scientific">Pelotomaculum schinkii</name>
    <dbReference type="NCBI Taxonomy" id="78350"/>
    <lineage>
        <taxon>Bacteria</taxon>
        <taxon>Bacillati</taxon>
        <taxon>Bacillota</taxon>
        <taxon>Clostridia</taxon>
        <taxon>Eubacteriales</taxon>
        <taxon>Desulfotomaculaceae</taxon>
        <taxon>Pelotomaculum</taxon>
    </lineage>
</organism>
<dbReference type="EMBL" id="QFGA01000001">
    <property type="protein sequence ID" value="TEB06559.1"/>
    <property type="molecule type" value="Genomic_DNA"/>
</dbReference>